<comment type="caution">
    <text evidence="1">The sequence shown here is derived from an EMBL/GenBank/DDBJ whole genome shotgun (WGS) entry which is preliminary data.</text>
</comment>
<accession>A0AAD6UQ06</accession>
<organism evidence="1 2">
    <name type="scientific">Mycena belliarum</name>
    <dbReference type="NCBI Taxonomy" id="1033014"/>
    <lineage>
        <taxon>Eukaryota</taxon>
        <taxon>Fungi</taxon>
        <taxon>Dikarya</taxon>
        <taxon>Basidiomycota</taxon>
        <taxon>Agaricomycotina</taxon>
        <taxon>Agaricomycetes</taxon>
        <taxon>Agaricomycetidae</taxon>
        <taxon>Agaricales</taxon>
        <taxon>Marasmiineae</taxon>
        <taxon>Mycenaceae</taxon>
        <taxon>Mycena</taxon>
    </lineage>
</organism>
<dbReference type="EMBL" id="JARJCN010000001">
    <property type="protein sequence ID" value="KAJ7104026.1"/>
    <property type="molecule type" value="Genomic_DNA"/>
</dbReference>
<dbReference type="Proteomes" id="UP001222325">
    <property type="component" value="Unassembled WGS sequence"/>
</dbReference>
<gene>
    <name evidence="1" type="ORF">B0H15DRAFT_935570</name>
</gene>
<proteinExistence type="predicted"/>
<dbReference type="AlphaFoldDB" id="A0AAD6UQ06"/>
<sequence>MPQPLPSNPFAKHTPEWDAYNSCLHLEALTSWSVDDLNARIADPSLEGLMLAIPPQVAGRTLGYALFYAPSDTGRACVAEEIVACTGDLDTLASLAHLYIFGLIRIFRNPKGATPTLSADQTPDPCFLWMQGHRDSLILPGDRPPSLKKKARHSLLLRDQYRCVFTGHIDRSSFDKAEQNPSVFPELAPFFVPDAPAVSGESLHNLDIAHIISQSLTDRIGGISKAAIGKLNWACSVSAILDRFSGIQIQELLGGTDLHSASNGFMASHHPHTLFNRLDFCLIPAKDAQDQIITNVYDVDYLYRRRDTTIRERVIFSERNLNGEIIPPPSPILLGLHAASARVAHMSGAAAVLGKFDGDPDTPTSRVLTQGLSMQPDPIAMHELNQALLKLGVVHKIPVHRD</sequence>
<name>A0AAD6UQ06_9AGAR</name>
<reference evidence="1" key="1">
    <citation type="submission" date="2023-03" db="EMBL/GenBank/DDBJ databases">
        <title>Massive genome expansion in bonnet fungi (Mycena s.s.) driven by repeated elements and novel gene families across ecological guilds.</title>
        <authorList>
            <consortium name="Lawrence Berkeley National Laboratory"/>
            <person name="Harder C.B."/>
            <person name="Miyauchi S."/>
            <person name="Viragh M."/>
            <person name="Kuo A."/>
            <person name="Thoen E."/>
            <person name="Andreopoulos B."/>
            <person name="Lu D."/>
            <person name="Skrede I."/>
            <person name="Drula E."/>
            <person name="Henrissat B."/>
            <person name="Morin E."/>
            <person name="Kohler A."/>
            <person name="Barry K."/>
            <person name="LaButti K."/>
            <person name="Morin E."/>
            <person name="Salamov A."/>
            <person name="Lipzen A."/>
            <person name="Mereny Z."/>
            <person name="Hegedus B."/>
            <person name="Baldrian P."/>
            <person name="Stursova M."/>
            <person name="Weitz H."/>
            <person name="Taylor A."/>
            <person name="Grigoriev I.V."/>
            <person name="Nagy L.G."/>
            <person name="Martin F."/>
            <person name="Kauserud H."/>
        </authorList>
    </citation>
    <scope>NUCLEOTIDE SEQUENCE</scope>
    <source>
        <strain evidence="1">CBHHK173m</strain>
    </source>
</reference>
<evidence type="ECO:0000313" key="1">
    <source>
        <dbReference type="EMBL" id="KAJ7104026.1"/>
    </source>
</evidence>
<evidence type="ECO:0008006" key="3">
    <source>
        <dbReference type="Google" id="ProtNLM"/>
    </source>
</evidence>
<keyword evidence="2" id="KW-1185">Reference proteome</keyword>
<evidence type="ECO:0000313" key="2">
    <source>
        <dbReference type="Proteomes" id="UP001222325"/>
    </source>
</evidence>
<protein>
    <recommendedName>
        <fullName evidence="3">HNH nuclease domain-containing protein</fullName>
    </recommendedName>
</protein>